<feature type="chain" id="PRO_5028847283" evidence="1">
    <location>
        <begin position="27"/>
        <end position="297"/>
    </location>
</feature>
<dbReference type="OrthoDB" id="8066719at2759"/>
<gene>
    <name evidence="4" type="primary">LOC113501299</name>
</gene>
<evidence type="ECO:0000256" key="1">
    <source>
        <dbReference type="SAM" id="SignalP"/>
    </source>
</evidence>
<dbReference type="Gene3D" id="3.10.100.10">
    <property type="entry name" value="Mannose-Binding Protein A, subunit A"/>
    <property type="match status" value="1"/>
</dbReference>
<dbReference type="InterPro" id="IPR016186">
    <property type="entry name" value="C-type_lectin-like/link_sf"/>
</dbReference>
<accession>A0A7E5WC23</accession>
<dbReference type="AlphaFoldDB" id="A0A7E5WC23"/>
<dbReference type="Proteomes" id="UP000322000">
    <property type="component" value="Chromosome 15"/>
</dbReference>
<dbReference type="CDD" id="cd00037">
    <property type="entry name" value="CLECT"/>
    <property type="match status" value="1"/>
</dbReference>
<dbReference type="GeneID" id="113501299"/>
<dbReference type="InParanoid" id="A0A7E5WC23"/>
<dbReference type="PROSITE" id="PS50041">
    <property type="entry name" value="C_TYPE_LECTIN_2"/>
    <property type="match status" value="1"/>
</dbReference>
<dbReference type="SUPFAM" id="SSF56436">
    <property type="entry name" value="C-type lectin-like"/>
    <property type="match status" value="1"/>
</dbReference>
<reference evidence="4" key="1">
    <citation type="submission" date="2025-08" db="UniProtKB">
        <authorList>
            <consortium name="RefSeq"/>
        </authorList>
    </citation>
    <scope>IDENTIFICATION</scope>
</reference>
<feature type="domain" description="C-type lectin" evidence="2">
    <location>
        <begin position="141"/>
        <end position="253"/>
    </location>
</feature>
<evidence type="ECO:0000313" key="4">
    <source>
        <dbReference type="RefSeq" id="XP_026738209.1"/>
    </source>
</evidence>
<keyword evidence="1" id="KW-0732">Signal</keyword>
<keyword evidence="3" id="KW-1185">Reference proteome</keyword>
<dbReference type="InterPro" id="IPR016187">
    <property type="entry name" value="CTDL_fold"/>
</dbReference>
<name>A0A7E5WC23_TRINI</name>
<organism evidence="3 4">
    <name type="scientific">Trichoplusia ni</name>
    <name type="common">Cabbage looper</name>
    <dbReference type="NCBI Taxonomy" id="7111"/>
    <lineage>
        <taxon>Eukaryota</taxon>
        <taxon>Metazoa</taxon>
        <taxon>Ecdysozoa</taxon>
        <taxon>Arthropoda</taxon>
        <taxon>Hexapoda</taxon>
        <taxon>Insecta</taxon>
        <taxon>Pterygota</taxon>
        <taxon>Neoptera</taxon>
        <taxon>Endopterygota</taxon>
        <taxon>Lepidoptera</taxon>
        <taxon>Glossata</taxon>
        <taxon>Ditrysia</taxon>
        <taxon>Noctuoidea</taxon>
        <taxon>Noctuidae</taxon>
        <taxon>Plusiinae</taxon>
        <taxon>Trichoplusia</taxon>
    </lineage>
</organism>
<dbReference type="KEGG" id="tnl:113501299"/>
<dbReference type="InterPro" id="IPR001304">
    <property type="entry name" value="C-type_lectin-like"/>
</dbReference>
<dbReference type="RefSeq" id="XP_026738209.1">
    <property type="nucleotide sequence ID" value="XM_026882408.1"/>
</dbReference>
<sequence>MLVHAKQTMFLVILCYLTIKLTSVSSDSQCSKVTASRTPKYHLMEKCYRSSLGMIAKANYTSLTSCQRLGIEKKGLSINFSPPEARDDGNMATEYTCEVLRCAEADGGLSLVNDSRYDHYSIYAKPIPHVNSTCVPAIGMFFIFTKRMNYSNGLRECKNLSGIPADVTTEQRTESLAQLLAGASIETAFVGLKSKNGSVFVSSSGDGLDCSTYRAWAPGFPKRLRKKYDCVIITRERTWKSAPCKNNYPMLCELIPGGPYKKGSIFTSRNKKENGWYAYSRLQHKIVFQDRSHFDTT</sequence>
<dbReference type="Pfam" id="PF00059">
    <property type="entry name" value="Lectin_C"/>
    <property type="match status" value="1"/>
</dbReference>
<dbReference type="CTD" id="100174847"/>
<evidence type="ECO:0000313" key="3">
    <source>
        <dbReference type="Proteomes" id="UP000322000"/>
    </source>
</evidence>
<protein>
    <submittedName>
        <fullName evidence="4">Uncharacterized protein LOC113501299</fullName>
    </submittedName>
</protein>
<feature type="signal peptide" evidence="1">
    <location>
        <begin position="1"/>
        <end position="26"/>
    </location>
</feature>
<evidence type="ECO:0000259" key="2">
    <source>
        <dbReference type="PROSITE" id="PS50041"/>
    </source>
</evidence>
<proteinExistence type="predicted"/>